<comment type="caution">
    <text evidence="3">The sequence shown here is derived from an EMBL/GenBank/DDBJ whole genome shotgun (WGS) entry which is preliminary data.</text>
</comment>
<feature type="region of interest" description="Disordered" evidence="2">
    <location>
        <begin position="338"/>
        <end position="357"/>
    </location>
</feature>
<feature type="region of interest" description="Disordered" evidence="2">
    <location>
        <begin position="100"/>
        <end position="127"/>
    </location>
</feature>
<feature type="compositionally biased region" description="Basic and acidic residues" evidence="2">
    <location>
        <begin position="343"/>
        <end position="357"/>
    </location>
</feature>
<dbReference type="EMBL" id="NIQC01000033">
    <property type="protein sequence ID" value="OWZ82931.1"/>
    <property type="molecule type" value="Genomic_DNA"/>
</dbReference>
<keyword evidence="4" id="KW-1185">Reference proteome</keyword>
<dbReference type="PROSITE" id="PS50005">
    <property type="entry name" value="TPR"/>
    <property type="match status" value="4"/>
</dbReference>
<dbReference type="PANTHER" id="PTHR44523">
    <property type="entry name" value="TETRATRICOPEPTIDE REPEAT PROTEIN 13"/>
    <property type="match status" value="1"/>
</dbReference>
<dbReference type="SMART" id="SM00028">
    <property type="entry name" value="TPR"/>
    <property type="match status" value="6"/>
</dbReference>
<dbReference type="SUPFAM" id="SSF81901">
    <property type="entry name" value="HCP-like"/>
    <property type="match status" value="1"/>
</dbReference>
<feature type="repeat" description="TPR" evidence="1">
    <location>
        <begin position="271"/>
        <end position="304"/>
    </location>
</feature>
<evidence type="ECO:0000256" key="1">
    <source>
        <dbReference type="PROSITE-ProRule" id="PRU00339"/>
    </source>
</evidence>
<evidence type="ECO:0000313" key="3">
    <source>
        <dbReference type="EMBL" id="OWZ82931.1"/>
    </source>
</evidence>
<dbReference type="Pfam" id="PF13414">
    <property type="entry name" value="TPR_11"/>
    <property type="match status" value="2"/>
</dbReference>
<dbReference type="OrthoDB" id="358807at2"/>
<protein>
    <submittedName>
        <fullName evidence="3">Uncharacterized protein</fullName>
    </submittedName>
</protein>
<dbReference type="AlphaFoldDB" id="A0A226BVL0"/>
<dbReference type="InterPro" id="IPR011990">
    <property type="entry name" value="TPR-like_helical_dom_sf"/>
</dbReference>
<sequence>MSTFDEQFQEIFNELNQIEEDIKKNPHKTQSKDVNQKLVDLRKEIDKCIGYWLQFEEKLWAIQDEYGLDIPDQLDDSLISAYLGLPEDFYSKIQKEIESETNDTYEKESSDRLPANTTLEESSESRDHSIKSFRKGLGYFDLSMLDEAKAEFENVVNEDPDMIMGHYFLGLAHMYREEYDSALKKFRLVLALVEDNEAKAMLYNAIGNIYVNKDEQEKALTYFLRACDYSSELVDTFYNCGVIYFNLGDLNNSIKYFSKALHISEDSDSDWELHLNIGKAHTYLGDLDRAMHHLKKALAINPKHEEIHFELGVVYHLKHQEHLAKKEYEKARKLSQKYSYKVTHSDSNKNRGDSGES</sequence>
<feature type="repeat" description="TPR" evidence="1">
    <location>
        <begin position="200"/>
        <end position="233"/>
    </location>
</feature>
<dbReference type="Gene3D" id="1.25.40.10">
    <property type="entry name" value="Tetratricopeptide repeat domain"/>
    <property type="match status" value="3"/>
</dbReference>
<evidence type="ECO:0000313" key="4">
    <source>
        <dbReference type="Proteomes" id="UP000214588"/>
    </source>
</evidence>
<reference evidence="3 4" key="1">
    <citation type="submission" date="2017-06" db="EMBL/GenBank/DDBJ databases">
        <title>Draft Genome Sequence of Natranaerobius trueperi halophilic, alkalithermophilic bacteria from soda lakes.</title>
        <authorList>
            <person name="Zhao B."/>
        </authorList>
    </citation>
    <scope>NUCLEOTIDE SEQUENCE [LARGE SCALE GENOMIC DNA]</scope>
    <source>
        <strain evidence="3 4">DSM 18760</strain>
    </source>
</reference>
<dbReference type="Pfam" id="PF13176">
    <property type="entry name" value="TPR_7"/>
    <property type="match status" value="1"/>
</dbReference>
<proteinExistence type="predicted"/>
<keyword evidence="1" id="KW-0802">TPR repeat</keyword>
<feature type="compositionally biased region" description="Basic and acidic residues" evidence="2">
    <location>
        <begin position="100"/>
        <end position="111"/>
    </location>
</feature>
<dbReference type="PANTHER" id="PTHR44523:SF1">
    <property type="entry name" value="TETRATRICOPEPTIDE REPEAT PROTEIN 13"/>
    <property type="match status" value="1"/>
</dbReference>
<dbReference type="InterPro" id="IPR019734">
    <property type="entry name" value="TPR_rpt"/>
</dbReference>
<name>A0A226BVL0_9FIRM</name>
<organism evidence="3 4">
    <name type="scientific">Natranaerobius trueperi</name>
    <dbReference type="NCBI Taxonomy" id="759412"/>
    <lineage>
        <taxon>Bacteria</taxon>
        <taxon>Bacillati</taxon>
        <taxon>Bacillota</taxon>
        <taxon>Clostridia</taxon>
        <taxon>Natranaerobiales</taxon>
        <taxon>Natranaerobiaceae</taxon>
        <taxon>Natranaerobius</taxon>
    </lineage>
</organism>
<dbReference type="Proteomes" id="UP000214588">
    <property type="component" value="Unassembled WGS sequence"/>
</dbReference>
<feature type="repeat" description="TPR" evidence="1">
    <location>
        <begin position="163"/>
        <end position="196"/>
    </location>
</feature>
<gene>
    <name evidence="3" type="ORF">CDO51_11445</name>
</gene>
<evidence type="ECO:0000256" key="2">
    <source>
        <dbReference type="SAM" id="MobiDB-lite"/>
    </source>
</evidence>
<feature type="repeat" description="TPR" evidence="1">
    <location>
        <begin position="234"/>
        <end position="267"/>
    </location>
</feature>
<accession>A0A226BVL0</accession>
<dbReference type="RefSeq" id="WP_089024371.1">
    <property type="nucleotide sequence ID" value="NZ_NIQC01000033.1"/>
</dbReference>